<organism evidence="5 6">
    <name type="scientific">Endomicrobium proavitum</name>
    <dbReference type="NCBI Taxonomy" id="1408281"/>
    <lineage>
        <taxon>Bacteria</taxon>
        <taxon>Pseudomonadati</taxon>
        <taxon>Elusimicrobiota</taxon>
        <taxon>Endomicrobiia</taxon>
        <taxon>Endomicrobiales</taxon>
        <taxon>Endomicrobiaceae</taxon>
        <taxon>Endomicrobium</taxon>
    </lineage>
</organism>
<keyword evidence="6" id="KW-1185">Reference proteome</keyword>
<dbReference type="RefSeq" id="WP_158408974.1">
    <property type="nucleotide sequence ID" value="NZ_CP009498.1"/>
</dbReference>
<evidence type="ECO:0000256" key="2">
    <source>
        <dbReference type="ARBA" id="ARBA00023043"/>
    </source>
</evidence>
<keyword evidence="2 3" id="KW-0040">ANK repeat</keyword>
<dbReference type="InterPro" id="IPR036770">
    <property type="entry name" value="Ankyrin_rpt-contain_sf"/>
</dbReference>
<name>A0A0G3WJB1_9BACT</name>
<evidence type="ECO:0000256" key="4">
    <source>
        <dbReference type="SAM" id="SignalP"/>
    </source>
</evidence>
<dbReference type="InterPro" id="IPR002110">
    <property type="entry name" value="Ankyrin_rpt"/>
</dbReference>
<dbReference type="PROSITE" id="PS50297">
    <property type="entry name" value="ANK_REP_REGION"/>
    <property type="match status" value="5"/>
</dbReference>
<dbReference type="PROSITE" id="PS51257">
    <property type="entry name" value="PROKAR_LIPOPROTEIN"/>
    <property type="match status" value="1"/>
</dbReference>
<dbReference type="SUPFAM" id="SSF48403">
    <property type="entry name" value="Ankyrin repeat"/>
    <property type="match status" value="1"/>
</dbReference>
<feature type="repeat" description="ANK" evidence="3">
    <location>
        <begin position="132"/>
        <end position="167"/>
    </location>
</feature>
<proteinExistence type="predicted"/>
<keyword evidence="4" id="KW-0732">Signal</keyword>
<dbReference type="PROSITE" id="PS50088">
    <property type="entry name" value="ANK_REPEAT"/>
    <property type="match status" value="7"/>
</dbReference>
<evidence type="ECO:0000313" key="6">
    <source>
        <dbReference type="Proteomes" id="UP000035337"/>
    </source>
</evidence>
<dbReference type="OrthoDB" id="13225at2"/>
<sequence length="443" mass="48638">MKKIFCLVCMIFLSVGIISCSSGSSENKQSYLPQEQNEINAFKKQINLKDINAVDVNGDTPLLFAVKNEKSDAVIDYLISQKANIEARDKNGYTSLMIAIRKHYNRPKLALALIKNGADVNAAFDKPYDKEDKMTPLMYAVSEYIYTRPEVIQALIDAGADVNAKNAEELTPLLIAAGDSRNFEHINILVKAGADIEARSKTGRTPLMNAIRLNGRCPEIAIALILNKANVNATYNKPYDKEDKMTPLMYATDKGAMTIKSTVLQALIDAGANVNAKNAEGNTPLLLASHYASDPENIEVLLKSGANIEERDKNGYTPLMISLWNGAFPDITLTLIRNKANVNAAGIDEKKRTALLIALDYYTAAPAKIIKALIESGANVNVKDADGKTALIYAAKNTDDERVKIIIDTNKVDLYAKDKAGKTAFDYAKINSRLKEKDLKKLK</sequence>
<reference evidence="5 6" key="1">
    <citation type="submission" date="2014-09" db="EMBL/GenBank/DDBJ databases">
        <title>Complete genome sequence of Endomicrobium proavitum.</title>
        <authorList>
            <person name="Zheng H."/>
        </authorList>
    </citation>
    <scope>NUCLEOTIDE SEQUENCE [LARGE SCALE GENOMIC DNA]</scope>
    <source>
        <strain evidence="5 6">Rsa215</strain>
    </source>
</reference>
<dbReference type="Proteomes" id="UP000035337">
    <property type="component" value="Chromosome"/>
</dbReference>
<evidence type="ECO:0000313" key="5">
    <source>
        <dbReference type="EMBL" id="AKL97569.1"/>
    </source>
</evidence>
<protein>
    <submittedName>
        <fullName evidence="5">Ankyrin, putative</fullName>
    </submittedName>
</protein>
<dbReference type="STRING" id="1408281.Epro_0190"/>
<dbReference type="AlphaFoldDB" id="A0A0G3WJB1"/>
<gene>
    <name evidence="5" type="ORF">Epro_0190</name>
</gene>
<dbReference type="Gene3D" id="1.25.40.20">
    <property type="entry name" value="Ankyrin repeat-containing domain"/>
    <property type="match status" value="3"/>
</dbReference>
<feature type="repeat" description="ANK" evidence="3">
    <location>
        <begin position="91"/>
        <end position="125"/>
    </location>
</feature>
<dbReference type="Pfam" id="PF12796">
    <property type="entry name" value="Ank_2"/>
    <property type="match status" value="4"/>
</dbReference>
<evidence type="ECO:0000256" key="1">
    <source>
        <dbReference type="ARBA" id="ARBA00022737"/>
    </source>
</evidence>
<feature type="repeat" description="ANK" evidence="3">
    <location>
        <begin position="168"/>
        <end position="201"/>
    </location>
</feature>
<evidence type="ECO:0000256" key="3">
    <source>
        <dbReference type="PROSITE-ProRule" id="PRU00023"/>
    </source>
</evidence>
<feature type="signal peptide" evidence="4">
    <location>
        <begin position="1"/>
        <end position="24"/>
    </location>
</feature>
<feature type="repeat" description="ANK" evidence="3">
    <location>
        <begin position="57"/>
        <end position="90"/>
    </location>
</feature>
<accession>A0A0G3WJB1</accession>
<feature type="chain" id="PRO_5005185963" evidence="4">
    <location>
        <begin position="25"/>
        <end position="443"/>
    </location>
</feature>
<dbReference type="SMART" id="SM00248">
    <property type="entry name" value="ANK"/>
    <property type="match status" value="10"/>
</dbReference>
<keyword evidence="1" id="KW-0677">Repeat</keyword>
<dbReference type="KEGG" id="epo:Epro_0190"/>
<dbReference type="EMBL" id="CP009498">
    <property type="protein sequence ID" value="AKL97569.1"/>
    <property type="molecule type" value="Genomic_DNA"/>
</dbReference>
<feature type="repeat" description="ANK" evidence="3">
    <location>
        <begin position="350"/>
        <end position="385"/>
    </location>
</feature>
<dbReference type="PANTHER" id="PTHR24134:SF9">
    <property type="entry name" value="ANKYRIN REPEAT AND SOCS BOX PROTEIN 8"/>
    <property type="match status" value="1"/>
</dbReference>
<dbReference type="PANTHER" id="PTHR24134">
    <property type="entry name" value="ANKYRIN REPEAT-CONTAINING PROTEIN DDB_G0279043"/>
    <property type="match status" value="1"/>
</dbReference>
<feature type="repeat" description="ANK" evidence="3">
    <location>
        <begin position="280"/>
        <end position="313"/>
    </location>
</feature>
<feature type="repeat" description="ANK" evidence="3">
    <location>
        <begin position="243"/>
        <end position="279"/>
    </location>
</feature>